<accession>A0ABY6HUU7</accession>
<protein>
    <recommendedName>
        <fullName evidence="1">Mannose-6-phosphate isomerase type II C-terminal domain-containing protein</fullName>
    </recommendedName>
</protein>
<reference evidence="2" key="1">
    <citation type="submission" date="2022-09" db="EMBL/GenBank/DDBJ databases">
        <title>Actin cytoskeleton and complex cell architecture in an #Asgard archaeon.</title>
        <authorList>
            <person name="Ponce Toledo R.I."/>
            <person name="Schleper C."/>
            <person name="Rodrigues Oliveira T."/>
            <person name="Wollweber F."/>
            <person name="Xu J."/>
            <person name="Rittmann S."/>
            <person name="Klingl A."/>
            <person name="Pilhofer M."/>
        </authorList>
    </citation>
    <scope>NUCLEOTIDE SEQUENCE</scope>
    <source>
        <strain evidence="2">B-35</strain>
    </source>
</reference>
<proteinExistence type="predicted"/>
<dbReference type="EMBL" id="CP104013">
    <property type="protein sequence ID" value="UYP47288.1"/>
    <property type="molecule type" value="Genomic_DNA"/>
</dbReference>
<evidence type="ECO:0000313" key="3">
    <source>
        <dbReference type="Proteomes" id="UP001208689"/>
    </source>
</evidence>
<keyword evidence="3" id="KW-1185">Reference proteome</keyword>
<dbReference type="SUPFAM" id="SSF51182">
    <property type="entry name" value="RmlC-like cupins"/>
    <property type="match status" value="1"/>
</dbReference>
<organism evidence="2 3">
    <name type="scientific">Candidatus Lokiarchaeum ossiferum</name>
    <dbReference type="NCBI Taxonomy" id="2951803"/>
    <lineage>
        <taxon>Archaea</taxon>
        <taxon>Promethearchaeati</taxon>
        <taxon>Promethearchaeota</taxon>
        <taxon>Promethearchaeia</taxon>
        <taxon>Promethearchaeales</taxon>
        <taxon>Promethearchaeaceae</taxon>
        <taxon>Candidatus Lokiarchaeum</taxon>
    </lineage>
</organism>
<gene>
    <name evidence="2" type="ORF">NEF87_003573</name>
</gene>
<dbReference type="InterPro" id="IPR001538">
    <property type="entry name" value="Man6P_isomerase-2_C"/>
</dbReference>
<dbReference type="Proteomes" id="UP001208689">
    <property type="component" value="Chromosome"/>
</dbReference>
<dbReference type="InterPro" id="IPR014710">
    <property type="entry name" value="RmlC-like_jellyroll"/>
</dbReference>
<evidence type="ECO:0000259" key="1">
    <source>
        <dbReference type="Pfam" id="PF01050"/>
    </source>
</evidence>
<dbReference type="Pfam" id="PF01050">
    <property type="entry name" value="MannoseP_isomer"/>
    <property type="match status" value="1"/>
</dbReference>
<feature type="domain" description="Mannose-6-phosphate isomerase type II C-terminal" evidence="1">
    <location>
        <begin position="144"/>
        <end position="228"/>
    </location>
</feature>
<dbReference type="InterPro" id="IPR011051">
    <property type="entry name" value="RmlC_Cupin_sf"/>
</dbReference>
<evidence type="ECO:0000313" key="2">
    <source>
        <dbReference type="EMBL" id="UYP47288.1"/>
    </source>
</evidence>
<name>A0ABY6HUU7_9ARCH</name>
<dbReference type="Gene3D" id="2.60.120.10">
    <property type="entry name" value="Jelly Rolls"/>
    <property type="match status" value="1"/>
</dbReference>
<sequence length="235" mass="26824">MSQIILTTGRGTKLRQNDSSLMTLNITPKDPKEKSQLNQVMMILEDILIPINHVGIASTDGIKVTIPPENAYMVLNTSETTICVETGEIDYTQHSILYDPYLYEHEDHVDYDSAEFIKTYDIPAGYTDVLPKWYSIKFSYPEFNLIFVRPGLGISLQSHAKREEYWEIAAGEPIVISGSKVSYNNPQGTKFYIPLGNLHTIINPSKDVWVILKETYKGNFDEKDIVRVFNPNHYN</sequence>